<dbReference type="RefSeq" id="WP_013181475.1">
    <property type="nucleotide sequence ID" value="NC_014225.1"/>
</dbReference>
<sequence length="259" mass="30110">MIFAIYYTLIGKTFLKKFGKFFPDLKDLDRRFPFNVDNEISFCFQSIKRCHPRSKLILLTDLNTPVEIMEGVEVIRYDVDPEQPAYMRLIAQQQFLKTATASEPIVFCDYDLLFQESIELLFKENFDLALIYRKSFEGGLHPAPINGGFIGIHPEGFTKAINFLETVHSCYLENYSEYKEWGGFQSSLNKLLVPKKVHNAFPNHLIYEGAEIALLPSSEYNYAIEAQGEWVDFKPDKKILHFKGPRKEVMANYWNDYLA</sequence>
<protein>
    <recommendedName>
        <fullName evidence="3">Nucleotide-diphospho-sugar transferase domain-containing protein</fullName>
    </recommendedName>
</protein>
<dbReference type="Proteomes" id="UP000001505">
    <property type="component" value="Chromosome"/>
</dbReference>
<proteinExistence type="predicted"/>
<dbReference type="KEGG" id="wch:wcw_0375"/>
<dbReference type="eggNOG" id="ENOG50345EX">
    <property type="taxonomic scope" value="Bacteria"/>
</dbReference>
<dbReference type="InterPro" id="IPR029044">
    <property type="entry name" value="Nucleotide-diphossugar_trans"/>
</dbReference>
<dbReference type="OrthoDB" id="3078447at2"/>
<accession>D6YUD6</accession>
<organism evidence="1 2">
    <name type="scientific">Waddlia chondrophila (strain ATCC VR-1470 / WSU 86-1044)</name>
    <dbReference type="NCBI Taxonomy" id="716544"/>
    <lineage>
        <taxon>Bacteria</taxon>
        <taxon>Pseudomonadati</taxon>
        <taxon>Chlamydiota</taxon>
        <taxon>Chlamydiia</taxon>
        <taxon>Parachlamydiales</taxon>
        <taxon>Waddliaceae</taxon>
        <taxon>Waddlia</taxon>
    </lineage>
</organism>
<keyword evidence="2" id="KW-1185">Reference proteome</keyword>
<evidence type="ECO:0000313" key="1">
    <source>
        <dbReference type="EMBL" id="ADI37747.1"/>
    </source>
</evidence>
<dbReference type="HOGENOM" id="CLU_1073430_0_0_0"/>
<name>D6YUD6_WADCW</name>
<dbReference type="STRING" id="716544.wcw_0375"/>
<dbReference type="Gene3D" id="3.90.550.10">
    <property type="entry name" value="Spore Coat Polysaccharide Biosynthesis Protein SpsA, Chain A"/>
    <property type="match status" value="1"/>
</dbReference>
<dbReference type="SUPFAM" id="SSF53448">
    <property type="entry name" value="Nucleotide-diphospho-sugar transferases"/>
    <property type="match status" value="1"/>
</dbReference>
<dbReference type="EMBL" id="CP001928">
    <property type="protein sequence ID" value="ADI37747.1"/>
    <property type="molecule type" value="Genomic_DNA"/>
</dbReference>
<dbReference type="AlphaFoldDB" id="D6YUD6"/>
<evidence type="ECO:0000313" key="2">
    <source>
        <dbReference type="Proteomes" id="UP000001505"/>
    </source>
</evidence>
<evidence type="ECO:0008006" key="3">
    <source>
        <dbReference type="Google" id="ProtNLM"/>
    </source>
</evidence>
<gene>
    <name evidence="1" type="ordered locus">wcw_0375</name>
</gene>
<reference evidence="1 2" key="1">
    <citation type="journal article" date="2010" name="PLoS ONE">
        <title>The Waddlia genome: a window into chlamydial biology.</title>
        <authorList>
            <person name="Bertelli C."/>
            <person name="Collyn F."/>
            <person name="Croxatto A."/>
            <person name="Ruckert C."/>
            <person name="Polkinghorne A."/>
            <person name="Kebbi-Beghdadi C."/>
            <person name="Goesmann A."/>
            <person name="Vaughan L."/>
            <person name="Greub G."/>
        </authorList>
    </citation>
    <scope>NUCLEOTIDE SEQUENCE [LARGE SCALE GENOMIC DNA]</scope>
    <source>
        <strain evidence="2">ATCC VR-1470 / WSU 86-1044</strain>
    </source>
</reference>